<proteinExistence type="predicted"/>
<reference evidence="2 3" key="1">
    <citation type="submission" date="2019-10" db="EMBL/GenBank/DDBJ databases">
        <title>Streptomyces tenebrisbrunneis sp.nov., an endogenous actinomycete isolated from of Lycium ruthenicum.</title>
        <authorList>
            <person name="Ma L."/>
        </authorList>
    </citation>
    <scope>NUCLEOTIDE SEQUENCE [LARGE SCALE GENOMIC DNA]</scope>
    <source>
        <strain evidence="2 3">TRM 66187</strain>
    </source>
</reference>
<protein>
    <recommendedName>
        <fullName evidence="4">Streptomyces killer toxin-like beta/gamma crystallin domain-containing protein</fullName>
    </recommendedName>
</protein>
<accession>A0ABQ7FD63</accession>
<sequence length="117" mass="12973">MMKKIRIAVVTGLAATALAFSTAPAHATHEINFVECVFVGDYFTIGMTFDNGLGARRCFADAGDLWIDQDRVTSFSSGNNAGYFEYEPGDGWLYRHYFGKNESITKNYGTITTLHIN</sequence>
<feature type="chain" id="PRO_5045985066" description="Streptomyces killer toxin-like beta/gamma crystallin domain-containing protein" evidence="1">
    <location>
        <begin position="28"/>
        <end position="117"/>
    </location>
</feature>
<gene>
    <name evidence="2" type="ORF">GCU69_24130</name>
</gene>
<dbReference type="Gene3D" id="2.60.20.30">
    <property type="match status" value="1"/>
</dbReference>
<dbReference type="RefSeq" id="WP_143671121.1">
    <property type="nucleotide sequence ID" value="NZ_WHPN01000357.1"/>
</dbReference>
<organism evidence="2 3">
    <name type="scientific">Streptomyces lycii</name>
    <dbReference type="NCBI Taxonomy" id="2654337"/>
    <lineage>
        <taxon>Bacteria</taxon>
        <taxon>Bacillati</taxon>
        <taxon>Actinomycetota</taxon>
        <taxon>Actinomycetes</taxon>
        <taxon>Kitasatosporales</taxon>
        <taxon>Streptomycetaceae</taxon>
        <taxon>Streptomyces</taxon>
    </lineage>
</organism>
<evidence type="ECO:0000256" key="1">
    <source>
        <dbReference type="SAM" id="SignalP"/>
    </source>
</evidence>
<feature type="signal peptide" evidence="1">
    <location>
        <begin position="1"/>
        <end position="27"/>
    </location>
</feature>
<comment type="caution">
    <text evidence="2">The sequence shown here is derived from an EMBL/GenBank/DDBJ whole genome shotgun (WGS) entry which is preliminary data.</text>
</comment>
<evidence type="ECO:0000313" key="3">
    <source>
        <dbReference type="Proteomes" id="UP000621266"/>
    </source>
</evidence>
<evidence type="ECO:0000313" key="2">
    <source>
        <dbReference type="EMBL" id="KAF4406600.1"/>
    </source>
</evidence>
<name>A0ABQ7FD63_9ACTN</name>
<evidence type="ECO:0008006" key="4">
    <source>
        <dbReference type="Google" id="ProtNLM"/>
    </source>
</evidence>
<dbReference type="Proteomes" id="UP000621266">
    <property type="component" value="Unassembled WGS sequence"/>
</dbReference>
<keyword evidence="1" id="KW-0732">Signal</keyword>
<dbReference type="EMBL" id="WHPN01000357">
    <property type="protein sequence ID" value="KAF4406600.1"/>
    <property type="molecule type" value="Genomic_DNA"/>
</dbReference>
<keyword evidence="3" id="KW-1185">Reference proteome</keyword>
<dbReference type="InterPro" id="IPR015791">
    <property type="entry name" value="Antimic/Inh_G_crystallin-like"/>
</dbReference>